<accession>A0A3D8YJ46</accession>
<proteinExistence type="predicted"/>
<protein>
    <submittedName>
        <fullName evidence="1">Uncharacterized protein</fullName>
    </submittedName>
</protein>
<dbReference type="EMBL" id="QNUL01000001">
    <property type="protein sequence ID" value="REA64001.1"/>
    <property type="molecule type" value="Genomic_DNA"/>
</dbReference>
<evidence type="ECO:0000313" key="2">
    <source>
        <dbReference type="Proteomes" id="UP000256373"/>
    </source>
</evidence>
<comment type="caution">
    <text evidence="1">The sequence shown here is derived from an EMBL/GenBank/DDBJ whole genome shotgun (WGS) entry which is preliminary data.</text>
</comment>
<sequence length="144" mass="16706">MAQNSATSYSFNHLRFDITMDLLLQTKIYNILAGLADDSGHYVVHSRYYFFGQQMYSCEPLHLSKDTVKEIELTENGIQCRMKLDSDIGSSNFPIMIPFVNIERIVRLNEHMEKSQSMVWKRNVCCKGAKNKTCPSFMASHYEY</sequence>
<dbReference type="AlphaFoldDB" id="A0A3D8YJ46"/>
<name>A0A3D8YJ46_9BACT</name>
<dbReference type="Proteomes" id="UP000256373">
    <property type="component" value="Unassembled WGS sequence"/>
</dbReference>
<organism evidence="1 2">
    <name type="scientific">Dyadobacter luteus</name>
    <dbReference type="NCBI Taxonomy" id="2259619"/>
    <lineage>
        <taxon>Bacteria</taxon>
        <taxon>Pseudomonadati</taxon>
        <taxon>Bacteroidota</taxon>
        <taxon>Cytophagia</taxon>
        <taxon>Cytophagales</taxon>
        <taxon>Spirosomataceae</taxon>
        <taxon>Dyadobacter</taxon>
    </lineage>
</organism>
<reference evidence="1 2" key="1">
    <citation type="submission" date="2018-07" db="EMBL/GenBank/DDBJ databases">
        <title>Dyadobacter roseus sp. nov., isolated from rose rhizosphere soil.</title>
        <authorList>
            <person name="Chen L."/>
        </authorList>
    </citation>
    <scope>NUCLEOTIDE SEQUENCE [LARGE SCALE GENOMIC DNA]</scope>
    <source>
        <strain evidence="1 2">RS19</strain>
    </source>
</reference>
<gene>
    <name evidence="1" type="ORF">DSL64_00040</name>
</gene>
<keyword evidence="2" id="KW-1185">Reference proteome</keyword>
<evidence type="ECO:0000313" key="1">
    <source>
        <dbReference type="EMBL" id="REA64001.1"/>
    </source>
</evidence>